<accession>A0A8H9J285</accession>
<dbReference type="EMBL" id="BNAV01000020">
    <property type="protein sequence ID" value="GHF86700.1"/>
    <property type="molecule type" value="Genomic_DNA"/>
</dbReference>
<dbReference type="Pfam" id="PF01161">
    <property type="entry name" value="PBP"/>
    <property type="match status" value="1"/>
</dbReference>
<proteinExistence type="inferred from homology"/>
<evidence type="ECO:0000313" key="3">
    <source>
        <dbReference type="Proteomes" id="UP000658656"/>
    </source>
</evidence>
<dbReference type="PANTHER" id="PTHR30289:SF1">
    <property type="entry name" value="PEBP (PHOSPHATIDYLETHANOLAMINE-BINDING PROTEIN) FAMILY PROTEIN"/>
    <property type="match status" value="1"/>
</dbReference>
<protein>
    <submittedName>
        <fullName evidence="2">Phosphatidylethanolamine-binding protein</fullName>
    </submittedName>
</protein>
<reference evidence="2" key="2">
    <citation type="submission" date="2020-09" db="EMBL/GenBank/DDBJ databases">
        <authorList>
            <person name="Sun Q."/>
            <person name="Zhou Y."/>
        </authorList>
    </citation>
    <scope>NUCLEOTIDE SEQUENCE</scope>
    <source>
        <strain evidence="2">CGMCC 4.7679</strain>
    </source>
</reference>
<organism evidence="2 3">
    <name type="scientific">Amycolatopsis bartoniae</name>
    <dbReference type="NCBI Taxonomy" id="941986"/>
    <lineage>
        <taxon>Bacteria</taxon>
        <taxon>Bacillati</taxon>
        <taxon>Actinomycetota</taxon>
        <taxon>Actinomycetes</taxon>
        <taxon>Pseudonocardiales</taxon>
        <taxon>Pseudonocardiaceae</taxon>
        <taxon>Amycolatopsis</taxon>
    </lineage>
</organism>
<dbReference type="InterPro" id="IPR008914">
    <property type="entry name" value="PEBP"/>
</dbReference>
<comment type="similarity">
    <text evidence="1">Belongs to the UPF0098 family.</text>
</comment>
<dbReference type="PANTHER" id="PTHR30289">
    <property type="entry name" value="UNCHARACTERIZED PROTEIN YBCL-RELATED"/>
    <property type="match status" value="1"/>
</dbReference>
<dbReference type="OrthoDB" id="9797506at2"/>
<dbReference type="SUPFAM" id="SSF49777">
    <property type="entry name" value="PEBP-like"/>
    <property type="match status" value="1"/>
</dbReference>
<sequence length="186" mass="20313">MKLLELLLMPLGWLLRGKRADERLSVTRELSTTDSITVLSTFAHGEVIPSIHCGFGIGKNVSPALRWQHLPEGTRTLLLIIEDIDTPTTRPAIHTVALFDAAIPELEDGALTRDDPRFRYVPNHRGGTGYVGPRPLPGHGTHRYRFHLYALDTDVDTSGVTAVDGLLPRLAGHVLAGGMLEGIRSA</sequence>
<dbReference type="InterPro" id="IPR036610">
    <property type="entry name" value="PEBP-like_sf"/>
</dbReference>
<dbReference type="Proteomes" id="UP000658656">
    <property type="component" value="Unassembled WGS sequence"/>
</dbReference>
<dbReference type="InterPro" id="IPR005247">
    <property type="entry name" value="YbhB_YbcL/LppC-like"/>
</dbReference>
<evidence type="ECO:0000256" key="1">
    <source>
        <dbReference type="ARBA" id="ARBA00007120"/>
    </source>
</evidence>
<name>A0A8H9J285_9PSEU</name>
<dbReference type="CDD" id="cd00865">
    <property type="entry name" value="PEBP_bact_arch"/>
    <property type="match status" value="1"/>
</dbReference>
<dbReference type="AlphaFoldDB" id="A0A8H9J285"/>
<gene>
    <name evidence="2" type="ORF">GCM10017566_70660</name>
</gene>
<keyword evidence="3" id="KW-1185">Reference proteome</keyword>
<dbReference type="RefSeq" id="WP_145938613.1">
    <property type="nucleotide sequence ID" value="NZ_BNAV01000020.1"/>
</dbReference>
<reference evidence="2" key="1">
    <citation type="journal article" date="2014" name="Int. J. Syst. Evol. Microbiol.">
        <title>Complete genome sequence of Corynebacterium casei LMG S-19264T (=DSM 44701T), isolated from a smear-ripened cheese.</title>
        <authorList>
            <consortium name="US DOE Joint Genome Institute (JGI-PGF)"/>
            <person name="Walter F."/>
            <person name="Albersmeier A."/>
            <person name="Kalinowski J."/>
            <person name="Ruckert C."/>
        </authorList>
    </citation>
    <scope>NUCLEOTIDE SEQUENCE</scope>
    <source>
        <strain evidence="2">CGMCC 4.7679</strain>
    </source>
</reference>
<comment type="caution">
    <text evidence="2">The sequence shown here is derived from an EMBL/GenBank/DDBJ whole genome shotgun (WGS) entry which is preliminary data.</text>
</comment>
<evidence type="ECO:0000313" key="2">
    <source>
        <dbReference type="EMBL" id="GHF86700.1"/>
    </source>
</evidence>
<dbReference type="Gene3D" id="3.90.280.10">
    <property type="entry name" value="PEBP-like"/>
    <property type="match status" value="1"/>
</dbReference>